<dbReference type="EMBL" id="LR798424">
    <property type="protein sequence ID" value="CAB5230985.1"/>
    <property type="molecule type" value="Genomic_DNA"/>
</dbReference>
<sequence>MMGNLVFFHPDGTAEILPANKSPEAPEPITIYCDLCNEPLAITPASDDGVYLRCMKCATVNGKPTPPQ</sequence>
<name>A0A6J5SNS0_9CAUD</name>
<evidence type="ECO:0000313" key="4">
    <source>
        <dbReference type="EMBL" id="CAB4194101.1"/>
    </source>
</evidence>
<evidence type="ECO:0000313" key="5">
    <source>
        <dbReference type="EMBL" id="CAB4217053.1"/>
    </source>
</evidence>
<proteinExistence type="predicted"/>
<dbReference type="EMBL" id="LR796914">
    <property type="protein sequence ID" value="CAB4173617.1"/>
    <property type="molecule type" value="Genomic_DNA"/>
</dbReference>
<evidence type="ECO:0000313" key="2">
    <source>
        <dbReference type="EMBL" id="CAB4173617.1"/>
    </source>
</evidence>
<evidence type="ECO:0000313" key="6">
    <source>
        <dbReference type="EMBL" id="CAB5230985.1"/>
    </source>
</evidence>
<evidence type="ECO:0000313" key="3">
    <source>
        <dbReference type="EMBL" id="CAB4185904.1"/>
    </source>
</evidence>
<reference evidence="5" key="1">
    <citation type="submission" date="2020-05" db="EMBL/GenBank/DDBJ databases">
        <authorList>
            <person name="Chiriac C."/>
            <person name="Salcher M."/>
            <person name="Ghai R."/>
            <person name="Kavagutti S V."/>
        </authorList>
    </citation>
    <scope>NUCLEOTIDE SEQUENCE</scope>
</reference>
<dbReference type="EMBL" id="LR797449">
    <property type="protein sequence ID" value="CAB4217053.1"/>
    <property type="molecule type" value="Genomic_DNA"/>
</dbReference>
<dbReference type="EMBL" id="LR797205">
    <property type="protein sequence ID" value="CAB4194101.1"/>
    <property type="molecule type" value="Genomic_DNA"/>
</dbReference>
<evidence type="ECO:0000313" key="1">
    <source>
        <dbReference type="EMBL" id="CAB4149842.1"/>
    </source>
</evidence>
<protein>
    <submittedName>
        <fullName evidence="5">Uncharacterized protein</fullName>
    </submittedName>
</protein>
<organism evidence="5">
    <name type="scientific">uncultured Caudovirales phage</name>
    <dbReference type="NCBI Taxonomy" id="2100421"/>
    <lineage>
        <taxon>Viruses</taxon>
        <taxon>Duplodnaviria</taxon>
        <taxon>Heunggongvirae</taxon>
        <taxon>Uroviricota</taxon>
        <taxon>Caudoviricetes</taxon>
        <taxon>Peduoviridae</taxon>
        <taxon>Maltschvirus</taxon>
        <taxon>Maltschvirus maltsch</taxon>
    </lineage>
</organism>
<gene>
    <name evidence="3" type="ORF">UFOVP1140_5</name>
    <name evidence="4" type="ORF">UFOVP1258_14</name>
    <name evidence="5" type="ORF">UFOVP1500_7</name>
    <name evidence="6" type="ORF">UFOVP1588_14</name>
    <name evidence="1" type="ORF">UFOVP544_7</name>
    <name evidence="2" type="ORF">UFOVP976_1</name>
</gene>
<dbReference type="EMBL" id="LR796532">
    <property type="protein sequence ID" value="CAB4149842.1"/>
    <property type="molecule type" value="Genomic_DNA"/>
</dbReference>
<accession>A0A6J5SNS0</accession>
<dbReference type="EMBL" id="LR797084">
    <property type="protein sequence ID" value="CAB4185904.1"/>
    <property type="molecule type" value="Genomic_DNA"/>
</dbReference>